<evidence type="ECO:0000256" key="3">
    <source>
        <dbReference type="ARBA" id="ARBA00022553"/>
    </source>
</evidence>
<evidence type="ECO:0000256" key="4">
    <source>
        <dbReference type="ARBA" id="ARBA00022679"/>
    </source>
</evidence>
<dbReference type="Gene3D" id="3.30.565.10">
    <property type="entry name" value="Histidine kinase-like ATPase, C-terminal domain"/>
    <property type="match status" value="1"/>
</dbReference>
<gene>
    <name evidence="8" type="ORF">HNQ92_002694</name>
</gene>
<dbReference type="PROSITE" id="PS50109">
    <property type="entry name" value="HIS_KIN"/>
    <property type="match status" value="1"/>
</dbReference>
<dbReference type="SMART" id="SM00388">
    <property type="entry name" value="HisKA"/>
    <property type="match status" value="1"/>
</dbReference>
<dbReference type="InterPro" id="IPR036890">
    <property type="entry name" value="HATPase_C_sf"/>
</dbReference>
<dbReference type="EC" id="2.7.13.3" evidence="2"/>
<keyword evidence="4" id="KW-0808">Transferase</keyword>
<evidence type="ECO:0000256" key="5">
    <source>
        <dbReference type="ARBA" id="ARBA00022777"/>
    </source>
</evidence>
<dbReference type="FunFam" id="3.30.565.10:FF:000006">
    <property type="entry name" value="Sensor histidine kinase WalK"/>
    <property type="match status" value="1"/>
</dbReference>
<dbReference type="EMBL" id="JACHGF010000003">
    <property type="protein sequence ID" value="MBB5284551.1"/>
    <property type="molecule type" value="Genomic_DNA"/>
</dbReference>
<dbReference type="SUPFAM" id="SSF55874">
    <property type="entry name" value="ATPase domain of HSP90 chaperone/DNA topoisomerase II/histidine kinase"/>
    <property type="match status" value="1"/>
</dbReference>
<proteinExistence type="predicted"/>
<dbReference type="InterPro" id="IPR036097">
    <property type="entry name" value="HisK_dim/P_sf"/>
</dbReference>
<dbReference type="Pfam" id="PF25487">
    <property type="entry name" value="ETR1_N"/>
    <property type="match status" value="1"/>
</dbReference>
<evidence type="ECO:0000259" key="7">
    <source>
        <dbReference type="PROSITE" id="PS50109"/>
    </source>
</evidence>
<sequence length="387" mass="44160">MNELVAFFSKLTDTSDWPPRWQCGTWSDFHGWLYIISDLTIWLAYMAIPLLLIRFLIIKQGVPLKGVFWLFGAFILLCGLTHLIDALIFWIPVYRISALVRFLTGIVSIGTVLALVRYFDDAVGLKTSQEYEYELQYRQKAVQALERSNEELKQFAYVASHDLQSPLKTIENYLGLLEGRHGGQLDESGLKILHTTIGATHRMRDLIHDLLDYSQVGTDQELLELDLTEVLAETLEEMKGDIEASQAQVRYEKLPSLRVSRSDMKRLFQNLISNGIKYHREGTPPKLTITAQEENAEWIFCVNDNGIGIDPQYFDKIFQVFQRLHSRAQYPGTGVGLATCKKIVLSHNGAIWLTSEPGKGSAFYFSIPKNLKTLHDFKEQTELYTAS</sequence>
<dbReference type="Pfam" id="PF02518">
    <property type="entry name" value="HATPase_c"/>
    <property type="match status" value="1"/>
</dbReference>
<feature type="transmembrane region" description="Helical" evidence="6">
    <location>
        <begin position="68"/>
        <end position="92"/>
    </location>
</feature>
<accession>A0A840TLU1</accession>
<dbReference type="InterPro" id="IPR005467">
    <property type="entry name" value="His_kinase_dom"/>
</dbReference>
<dbReference type="InterPro" id="IPR003661">
    <property type="entry name" value="HisK_dim/P_dom"/>
</dbReference>
<dbReference type="Gene3D" id="1.10.287.130">
    <property type="match status" value="1"/>
</dbReference>
<feature type="transmembrane region" description="Helical" evidence="6">
    <location>
        <begin position="31"/>
        <end position="56"/>
    </location>
</feature>
<dbReference type="PANTHER" id="PTHR43304:SF1">
    <property type="entry name" value="PAC DOMAIN-CONTAINING PROTEIN"/>
    <property type="match status" value="1"/>
</dbReference>
<keyword evidence="6" id="KW-0812">Transmembrane</keyword>
<dbReference type="InterPro" id="IPR052162">
    <property type="entry name" value="Sensor_kinase/Photoreceptor"/>
</dbReference>
<keyword evidence="6" id="KW-0472">Membrane</keyword>
<dbReference type="InterPro" id="IPR058544">
    <property type="entry name" value="ETR1_N"/>
</dbReference>
<evidence type="ECO:0000256" key="1">
    <source>
        <dbReference type="ARBA" id="ARBA00000085"/>
    </source>
</evidence>
<dbReference type="PANTHER" id="PTHR43304">
    <property type="entry name" value="PHYTOCHROME-LIKE PROTEIN CPH1"/>
    <property type="match status" value="1"/>
</dbReference>
<dbReference type="Pfam" id="PF00512">
    <property type="entry name" value="HisKA"/>
    <property type="match status" value="1"/>
</dbReference>
<evidence type="ECO:0000256" key="2">
    <source>
        <dbReference type="ARBA" id="ARBA00012438"/>
    </source>
</evidence>
<feature type="domain" description="Histidine kinase" evidence="7">
    <location>
        <begin position="158"/>
        <end position="371"/>
    </location>
</feature>
<evidence type="ECO:0000313" key="9">
    <source>
        <dbReference type="Proteomes" id="UP000557307"/>
    </source>
</evidence>
<evidence type="ECO:0000256" key="6">
    <source>
        <dbReference type="SAM" id="Phobius"/>
    </source>
</evidence>
<comment type="caution">
    <text evidence="8">The sequence shown here is derived from an EMBL/GenBank/DDBJ whole genome shotgun (WGS) entry which is preliminary data.</text>
</comment>
<dbReference type="PRINTS" id="PR00344">
    <property type="entry name" value="BCTRLSENSOR"/>
</dbReference>
<keyword evidence="6" id="KW-1133">Transmembrane helix</keyword>
<dbReference type="Proteomes" id="UP000557307">
    <property type="component" value="Unassembled WGS sequence"/>
</dbReference>
<dbReference type="CDD" id="cd00082">
    <property type="entry name" value="HisKA"/>
    <property type="match status" value="1"/>
</dbReference>
<dbReference type="RefSeq" id="WP_184174477.1">
    <property type="nucleotide sequence ID" value="NZ_JACHGF010000003.1"/>
</dbReference>
<dbReference type="InterPro" id="IPR003594">
    <property type="entry name" value="HATPase_dom"/>
</dbReference>
<dbReference type="SUPFAM" id="SSF47384">
    <property type="entry name" value="Homodimeric domain of signal transducing histidine kinase"/>
    <property type="match status" value="1"/>
</dbReference>
<name>A0A840TLU1_9BACT</name>
<dbReference type="InterPro" id="IPR004358">
    <property type="entry name" value="Sig_transdc_His_kin-like_C"/>
</dbReference>
<keyword evidence="9" id="KW-1185">Reference proteome</keyword>
<protein>
    <recommendedName>
        <fullName evidence="2">histidine kinase</fullName>
        <ecNumber evidence="2">2.7.13.3</ecNumber>
    </recommendedName>
</protein>
<dbReference type="SMART" id="SM00387">
    <property type="entry name" value="HATPase_c"/>
    <property type="match status" value="1"/>
</dbReference>
<comment type="catalytic activity">
    <reaction evidence="1">
        <text>ATP + protein L-histidine = ADP + protein N-phospho-L-histidine.</text>
        <dbReference type="EC" id="2.7.13.3"/>
    </reaction>
</comment>
<dbReference type="AlphaFoldDB" id="A0A840TLU1"/>
<reference evidence="8 9" key="1">
    <citation type="submission" date="2020-08" db="EMBL/GenBank/DDBJ databases">
        <title>Genomic Encyclopedia of Type Strains, Phase IV (KMG-IV): sequencing the most valuable type-strain genomes for metagenomic binning, comparative biology and taxonomic classification.</title>
        <authorList>
            <person name="Goeker M."/>
        </authorList>
    </citation>
    <scope>NUCLEOTIDE SEQUENCE [LARGE SCALE GENOMIC DNA]</scope>
    <source>
        <strain evidence="8 9">DSM 105074</strain>
    </source>
</reference>
<keyword evidence="3" id="KW-0597">Phosphoprotein</keyword>
<keyword evidence="5" id="KW-0418">Kinase</keyword>
<evidence type="ECO:0000313" key="8">
    <source>
        <dbReference type="EMBL" id="MBB5284551.1"/>
    </source>
</evidence>
<organism evidence="8 9">
    <name type="scientific">Rhabdobacter roseus</name>
    <dbReference type="NCBI Taxonomy" id="1655419"/>
    <lineage>
        <taxon>Bacteria</taxon>
        <taxon>Pseudomonadati</taxon>
        <taxon>Bacteroidota</taxon>
        <taxon>Cytophagia</taxon>
        <taxon>Cytophagales</taxon>
        <taxon>Cytophagaceae</taxon>
        <taxon>Rhabdobacter</taxon>
    </lineage>
</organism>
<feature type="transmembrane region" description="Helical" evidence="6">
    <location>
        <begin position="98"/>
        <end position="119"/>
    </location>
</feature>
<dbReference type="GO" id="GO:0000155">
    <property type="term" value="F:phosphorelay sensor kinase activity"/>
    <property type="evidence" value="ECO:0007669"/>
    <property type="project" value="InterPro"/>
</dbReference>